<reference evidence="2" key="1">
    <citation type="journal article" date="2017" name="Nature">
        <title>The sunflower genome provides insights into oil metabolism, flowering and Asterid evolution.</title>
        <authorList>
            <person name="Badouin H."/>
            <person name="Gouzy J."/>
            <person name="Grassa C.J."/>
            <person name="Murat F."/>
            <person name="Staton S.E."/>
            <person name="Cottret L."/>
            <person name="Lelandais-Briere C."/>
            <person name="Owens G.L."/>
            <person name="Carrere S."/>
            <person name="Mayjonade B."/>
            <person name="Legrand L."/>
            <person name="Gill N."/>
            <person name="Kane N.C."/>
            <person name="Bowers J.E."/>
            <person name="Hubner S."/>
            <person name="Bellec A."/>
            <person name="Berard A."/>
            <person name="Berges H."/>
            <person name="Blanchet N."/>
            <person name="Boniface M.C."/>
            <person name="Brunel D."/>
            <person name="Catrice O."/>
            <person name="Chaidir N."/>
            <person name="Claudel C."/>
            <person name="Donnadieu C."/>
            <person name="Faraut T."/>
            <person name="Fievet G."/>
            <person name="Helmstetter N."/>
            <person name="King M."/>
            <person name="Knapp S.J."/>
            <person name="Lai Z."/>
            <person name="Le Paslier M.C."/>
            <person name="Lippi Y."/>
            <person name="Lorenzon L."/>
            <person name="Mandel J.R."/>
            <person name="Marage G."/>
            <person name="Marchand G."/>
            <person name="Marquand E."/>
            <person name="Bret-Mestries E."/>
            <person name="Morien E."/>
            <person name="Nambeesan S."/>
            <person name="Nguyen T."/>
            <person name="Pegot-Espagnet P."/>
            <person name="Pouilly N."/>
            <person name="Raftis F."/>
            <person name="Sallet E."/>
            <person name="Schiex T."/>
            <person name="Thomas J."/>
            <person name="Vandecasteele C."/>
            <person name="Vares D."/>
            <person name="Vear F."/>
            <person name="Vautrin S."/>
            <person name="Crespi M."/>
            <person name="Mangin B."/>
            <person name="Burke J.M."/>
            <person name="Salse J."/>
            <person name="Munos S."/>
            <person name="Vincourt P."/>
            <person name="Rieseberg L.H."/>
            <person name="Langlade N.B."/>
        </authorList>
    </citation>
    <scope>NUCLEOTIDE SEQUENCE [LARGE SCALE GENOMIC DNA]</scope>
    <source>
        <strain evidence="2">cv. SF193</strain>
    </source>
</reference>
<keyword evidence="2" id="KW-1185">Reference proteome</keyword>
<name>A0A251RXI3_HELAN</name>
<evidence type="ECO:0000313" key="1">
    <source>
        <dbReference type="EMBL" id="OTF90952.1"/>
    </source>
</evidence>
<evidence type="ECO:0000313" key="2">
    <source>
        <dbReference type="Proteomes" id="UP000215914"/>
    </source>
</evidence>
<protein>
    <submittedName>
        <fullName evidence="1">Uncharacterized protein</fullName>
    </submittedName>
</protein>
<proteinExistence type="predicted"/>
<dbReference type="InParanoid" id="A0A251RXI3"/>
<organism evidence="1 2">
    <name type="scientific">Helianthus annuus</name>
    <name type="common">Common sunflower</name>
    <dbReference type="NCBI Taxonomy" id="4232"/>
    <lineage>
        <taxon>Eukaryota</taxon>
        <taxon>Viridiplantae</taxon>
        <taxon>Streptophyta</taxon>
        <taxon>Embryophyta</taxon>
        <taxon>Tracheophyta</taxon>
        <taxon>Spermatophyta</taxon>
        <taxon>Magnoliopsida</taxon>
        <taxon>eudicotyledons</taxon>
        <taxon>Gunneridae</taxon>
        <taxon>Pentapetalae</taxon>
        <taxon>asterids</taxon>
        <taxon>campanulids</taxon>
        <taxon>Asterales</taxon>
        <taxon>Asteraceae</taxon>
        <taxon>Asteroideae</taxon>
        <taxon>Heliantheae alliance</taxon>
        <taxon>Heliantheae</taxon>
        <taxon>Helianthus</taxon>
    </lineage>
</organism>
<dbReference type="AlphaFoldDB" id="A0A251RXI3"/>
<accession>A0A251RXI3</accession>
<dbReference type="EMBL" id="CM007905">
    <property type="protein sequence ID" value="OTF90952.1"/>
    <property type="molecule type" value="Genomic_DNA"/>
</dbReference>
<gene>
    <name evidence="1" type="ORF">HannXRQ_Chr16g0505281</name>
</gene>
<sequence length="98" mass="11478">MPLGHLLQMEVRRCMNQGGYCGSFDLSGEIPKSFGQVNKPHHLRFIKQHVFFFFFFFFCEIPVELGGSLRLQGLYLGNNNLHRWHTRQTLSTQRFSEA</sequence>
<dbReference type="Proteomes" id="UP000215914">
    <property type="component" value="Chromosome 16"/>
</dbReference>